<dbReference type="EMBL" id="JAGSPA010000002">
    <property type="protein sequence ID" value="MBV7256457.1"/>
    <property type="molecule type" value="Genomic_DNA"/>
</dbReference>
<organism evidence="1 2">
    <name type="scientific">Pacificimonas pallii</name>
    <dbReference type="NCBI Taxonomy" id="2827236"/>
    <lineage>
        <taxon>Bacteria</taxon>
        <taxon>Pseudomonadati</taxon>
        <taxon>Pseudomonadota</taxon>
        <taxon>Alphaproteobacteria</taxon>
        <taxon>Sphingomonadales</taxon>
        <taxon>Sphingosinicellaceae</taxon>
        <taxon>Pacificimonas</taxon>
    </lineage>
</organism>
<evidence type="ECO:0000313" key="2">
    <source>
        <dbReference type="Proteomes" id="UP000722336"/>
    </source>
</evidence>
<gene>
    <name evidence="1" type="ORF">KCG44_06615</name>
</gene>
<protein>
    <submittedName>
        <fullName evidence="1">Uncharacterized protein</fullName>
    </submittedName>
</protein>
<dbReference type="Proteomes" id="UP000722336">
    <property type="component" value="Unassembled WGS sequence"/>
</dbReference>
<proteinExistence type="predicted"/>
<dbReference type="RefSeq" id="WP_218445099.1">
    <property type="nucleotide sequence ID" value="NZ_JAGSPA010000002.1"/>
</dbReference>
<sequence length="60" mass="6227">MEPPSDECCDGDGGREGFDIAIAPACYALPVLEAAEHALDDIALAIDLPVVLDLNLAIGF</sequence>
<name>A0ABS6SF20_9SPHN</name>
<keyword evidence="2" id="KW-1185">Reference proteome</keyword>
<evidence type="ECO:0000313" key="1">
    <source>
        <dbReference type="EMBL" id="MBV7256457.1"/>
    </source>
</evidence>
<accession>A0ABS6SF20</accession>
<reference evidence="1 2" key="1">
    <citation type="submission" date="2021-04" db="EMBL/GenBank/DDBJ databases">
        <authorList>
            <person name="Pira H."/>
            <person name="Risdian C."/>
            <person name="Wink J."/>
        </authorList>
    </citation>
    <scope>NUCLEOTIDE SEQUENCE [LARGE SCALE GENOMIC DNA]</scope>
    <source>
        <strain evidence="1 2">WHA3</strain>
    </source>
</reference>
<comment type="caution">
    <text evidence="1">The sequence shown here is derived from an EMBL/GenBank/DDBJ whole genome shotgun (WGS) entry which is preliminary data.</text>
</comment>